<dbReference type="KEGG" id="sus:Acid_1119"/>
<accession>Q02A13</accession>
<sequence>MEDTFTGRERSRLRRARESGYLNAACQSHEAIRDAHSFWCWRLRLPVVWFERLSPRSKYGRVQVDLFTTPNVFTRQGEAELLRLACPGSISSHEASWPRVPLGQLEELARLALRATLRPSNCERSESRAARDNAPADNVLPWKIPA</sequence>
<dbReference type="OrthoDB" id="9826762at2"/>
<dbReference type="AlphaFoldDB" id="Q02A13"/>
<dbReference type="HOGENOM" id="CLU_1776221_0_0_0"/>
<reference evidence="1" key="1">
    <citation type="submission" date="2006-10" db="EMBL/GenBank/DDBJ databases">
        <title>Complete sequence of Solibacter usitatus Ellin6076.</title>
        <authorList>
            <consortium name="US DOE Joint Genome Institute"/>
            <person name="Copeland A."/>
            <person name="Lucas S."/>
            <person name="Lapidus A."/>
            <person name="Barry K."/>
            <person name="Detter J.C."/>
            <person name="Glavina del Rio T."/>
            <person name="Hammon N."/>
            <person name="Israni S."/>
            <person name="Dalin E."/>
            <person name="Tice H."/>
            <person name="Pitluck S."/>
            <person name="Thompson L.S."/>
            <person name="Brettin T."/>
            <person name="Bruce D."/>
            <person name="Han C."/>
            <person name="Tapia R."/>
            <person name="Gilna P."/>
            <person name="Schmutz J."/>
            <person name="Larimer F."/>
            <person name="Land M."/>
            <person name="Hauser L."/>
            <person name="Kyrpides N."/>
            <person name="Mikhailova N."/>
            <person name="Janssen P.H."/>
            <person name="Kuske C.R."/>
            <person name="Richardson P."/>
        </authorList>
    </citation>
    <scope>NUCLEOTIDE SEQUENCE</scope>
    <source>
        <strain evidence="1">Ellin6076</strain>
    </source>
</reference>
<organism evidence="1">
    <name type="scientific">Solibacter usitatus (strain Ellin6076)</name>
    <dbReference type="NCBI Taxonomy" id="234267"/>
    <lineage>
        <taxon>Bacteria</taxon>
        <taxon>Pseudomonadati</taxon>
        <taxon>Acidobacteriota</taxon>
        <taxon>Terriglobia</taxon>
        <taxon>Bryobacterales</taxon>
        <taxon>Solibacteraceae</taxon>
        <taxon>Candidatus Solibacter</taxon>
    </lineage>
</organism>
<dbReference type="STRING" id="234267.Acid_1119"/>
<evidence type="ECO:0000313" key="1">
    <source>
        <dbReference type="EMBL" id="ABJ82113.1"/>
    </source>
</evidence>
<protein>
    <submittedName>
        <fullName evidence="1">Uncharacterized protein</fullName>
    </submittedName>
</protein>
<gene>
    <name evidence="1" type="ordered locus">Acid_1119</name>
</gene>
<dbReference type="EMBL" id="CP000473">
    <property type="protein sequence ID" value="ABJ82113.1"/>
    <property type="molecule type" value="Genomic_DNA"/>
</dbReference>
<name>Q02A13_SOLUE</name>
<dbReference type="InParanoid" id="Q02A13"/>
<proteinExistence type="predicted"/>